<dbReference type="Proteomes" id="UP000199111">
    <property type="component" value="Unassembled WGS sequence"/>
</dbReference>
<keyword evidence="1" id="KW-0812">Transmembrane</keyword>
<feature type="transmembrane region" description="Helical" evidence="1">
    <location>
        <begin position="12"/>
        <end position="36"/>
    </location>
</feature>
<evidence type="ECO:0000256" key="1">
    <source>
        <dbReference type="SAM" id="Phobius"/>
    </source>
</evidence>
<accession>A0A1I3L5R4</accession>
<evidence type="ECO:0000313" key="3">
    <source>
        <dbReference type="Proteomes" id="UP000199111"/>
    </source>
</evidence>
<organism evidence="2 3">
    <name type="scientific">Streptosporangium canum</name>
    <dbReference type="NCBI Taxonomy" id="324952"/>
    <lineage>
        <taxon>Bacteria</taxon>
        <taxon>Bacillati</taxon>
        <taxon>Actinomycetota</taxon>
        <taxon>Actinomycetes</taxon>
        <taxon>Streptosporangiales</taxon>
        <taxon>Streptosporangiaceae</taxon>
        <taxon>Streptosporangium</taxon>
    </lineage>
</organism>
<dbReference type="EMBL" id="FOQY01000005">
    <property type="protein sequence ID" value="SFI80040.1"/>
    <property type="molecule type" value="Genomic_DNA"/>
</dbReference>
<sequence>MEKLAKFVGNTVALLFFLLIIVTFVAAIAGLIKAVLA</sequence>
<evidence type="ECO:0000313" key="2">
    <source>
        <dbReference type="EMBL" id="SFI80040.1"/>
    </source>
</evidence>
<keyword evidence="1" id="KW-1133">Transmembrane helix</keyword>
<gene>
    <name evidence="2" type="ORF">SAMN05216275_10522</name>
</gene>
<protein>
    <submittedName>
        <fullName evidence="2">Uncharacterized protein</fullName>
    </submittedName>
</protein>
<proteinExistence type="predicted"/>
<reference evidence="3" key="1">
    <citation type="submission" date="2016-10" db="EMBL/GenBank/DDBJ databases">
        <authorList>
            <person name="Varghese N."/>
            <person name="Submissions S."/>
        </authorList>
    </citation>
    <scope>NUCLEOTIDE SEQUENCE [LARGE SCALE GENOMIC DNA]</scope>
    <source>
        <strain evidence="3">CGMCC 4.2126</strain>
    </source>
</reference>
<keyword evidence="3" id="KW-1185">Reference proteome</keyword>
<keyword evidence="1" id="KW-0472">Membrane</keyword>
<name>A0A1I3L5R4_9ACTN</name>
<dbReference type="AlphaFoldDB" id="A0A1I3L5R4"/>